<dbReference type="EMBL" id="CAJOBC010000174">
    <property type="protein sequence ID" value="CAF3549499.1"/>
    <property type="molecule type" value="Genomic_DNA"/>
</dbReference>
<accession>A0A813QGU3</accession>
<feature type="transmembrane region" description="Helical" evidence="1">
    <location>
        <begin position="343"/>
        <end position="365"/>
    </location>
</feature>
<keyword evidence="7" id="KW-1185">Reference proteome</keyword>
<evidence type="ECO:0000313" key="5">
    <source>
        <dbReference type="EMBL" id="CAF3549499.1"/>
    </source>
</evidence>
<dbReference type="EMBL" id="CAJOBA010003649">
    <property type="protein sequence ID" value="CAF3688571.1"/>
    <property type="molecule type" value="Genomic_DNA"/>
</dbReference>
<keyword evidence="1" id="KW-0472">Membrane</keyword>
<dbReference type="Proteomes" id="UP000682733">
    <property type="component" value="Unassembled WGS sequence"/>
</dbReference>
<gene>
    <name evidence="3" type="ORF">GPM918_LOCUS1751</name>
    <name evidence="4" type="ORF">OVA965_LOCUS10036</name>
    <name evidence="5" type="ORF">SRO942_LOCUS1751</name>
    <name evidence="6" type="ORF">TMI583_LOCUS10032</name>
</gene>
<feature type="chain" id="PRO_5044131797" evidence="2">
    <location>
        <begin position="16"/>
        <end position="404"/>
    </location>
</feature>
<feature type="signal peptide" evidence="2">
    <location>
        <begin position="1"/>
        <end position="15"/>
    </location>
</feature>
<evidence type="ECO:0000256" key="2">
    <source>
        <dbReference type="SAM" id="SignalP"/>
    </source>
</evidence>
<keyword evidence="2" id="KW-0732">Signal</keyword>
<dbReference type="Proteomes" id="UP000663829">
    <property type="component" value="Unassembled WGS sequence"/>
</dbReference>
<dbReference type="EMBL" id="CAJNOK010003648">
    <property type="protein sequence ID" value="CAF0909306.1"/>
    <property type="molecule type" value="Genomic_DNA"/>
</dbReference>
<dbReference type="OrthoDB" id="10023569at2759"/>
<evidence type="ECO:0000313" key="7">
    <source>
        <dbReference type="Proteomes" id="UP000663829"/>
    </source>
</evidence>
<evidence type="ECO:0000313" key="4">
    <source>
        <dbReference type="EMBL" id="CAF0909306.1"/>
    </source>
</evidence>
<reference evidence="3" key="1">
    <citation type="submission" date="2021-02" db="EMBL/GenBank/DDBJ databases">
        <authorList>
            <person name="Nowell W R."/>
        </authorList>
    </citation>
    <scope>NUCLEOTIDE SEQUENCE</scope>
</reference>
<sequence length="404" mass="47115">MFHLIFLICIKLIIAVTNNTDDDDFDRPVLALASDTSIHLAQIIELNHDFDEIKRIYQQNKSIYKFNSLTSNIETESIYVCTQTTIYILNYDQQSKWLLTPLIPVDDTPCLSSLYYAQTSWNTLIWSYRHAVIEYQLSELVKHRLWNTTYFINYFIYNETEDGSIYLSVSAAATEKTSYIIRCKYTFSLWLSSCIIMDSGYSDICSMFISDSQLYLADRIQKQIYQLTIINGIVKRKHTLSLNSSQVADIHSLIAYKHYVIWLTLSGHVRLYSFKTNLTRTLFWINEDLYTLQLIPFGSWNQTSTTTIHSSSTTMLTHTSIKTTMTSSRNILLNTNPWKTTSYITTILMSVALFLCASMITYMMITYKYSQRIPSFTNILHVLRRRRENERNNLFTVSMNESTT</sequence>
<proteinExistence type="predicted"/>
<keyword evidence="1" id="KW-1133">Transmembrane helix</keyword>
<protein>
    <submittedName>
        <fullName evidence="3">Uncharacterized protein</fullName>
    </submittedName>
</protein>
<comment type="caution">
    <text evidence="3">The sequence shown here is derived from an EMBL/GenBank/DDBJ whole genome shotgun (WGS) entry which is preliminary data.</text>
</comment>
<dbReference type="AlphaFoldDB" id="A0A813QGU3"/>
<name>A0A813QGU3_9BILA</name>
<dbReference type="EMBL" id="CAJNOQ010000174">
    <property type="protein sequence ID" value="CAF0767788.1"/>
    <property type="molecule type" value="Genomic_DNA"/>
</dbReference>
<evidence type="ECO:0000313" key="3">
    <source>
        <dbReference type="EMBL" id="CAF0767788.1"/>
    </source>
</evidence>
<evidence type="ECO:0000256" key="1">
    <source>
        <dbReference type="SAM" id="Phobius"/>
    </source>
</evidence>
<keyword evidence="1" id="KW-0812">Transmembrane</keyword>
<organism evidence="3 7">
    <name type="scientific">Didymodactylos carnosus</name>
    <dbReference type="NCBI Taxonomy" id="1234261"/>
    <lineage>
        <taxon>Eukaryota</taxon>
        <taxon>Metazoa</taxon>
        <taxon>Spiralia</taxon>
        <taxon>Gnathifera</taxon>
        <taxon>Rotifera</taxon>
        <taxon>Eurotatoria</taxon>
        <taxon>Bdelloidea</taxon>
        <taxon>Philodinida</taxon>
        <taxon>Philodinidae</taxon>
        <taxon>Didymodactylos</taxon>
    </lineage>
</organism>
<dbReference type="Proteomes" id="UP000681722">
    <property type="component" value="Unassembled WGS sequence"/>
</dbReference>
<evidence type="ECO:0000313" key="6">
    <source>
        <dbReference type="EMBL" id="CAF3688571.1"/>
    </source>
</evidence>
<dbReference type="Proteomes" id="UP000677228">
    <property type="component" value="Unassembled WGS sequence"/>
</dbReference>